<dbReference type="RefSeq" id="WP_358137748.1">
    <property type="nucleotide sequence ID" value="NZ_JBFALK010000017.1"/>
</dbReference>
<evidence type="ECO:0000259" key="1">
    <source>
        <dbReference type="Pfam" id="PF02900"/>
    </source>
</evidence>
<proteinExistence type="predicted"/>
<dbReference type="SUPFAM" id="SSF53213">
    <property type="entry name" value="LigB-like"/>
    <property type="match status" value="1"/>
</dbReference>
<name>A0ABV3GMK7_MICGL</name>
<organism evidence="2 3">
    <name type="scientific">Microtetraspora glauca</name>
    <dbReference type="NCBI Taxonomy" id="1996"/>
    <lineage>
        <taxon>Bacteria</taxon>
        <taxon>Bacillati</taxon>
        <taxon>Actinomycetota</taxon>
        <taxon>Actinomycetes</taxon>
        <taxon>Streptosporangiales</taxon>
        <taxon>Streptosporangiaceae</taxon>
        <taxon>Microtetraspora</taxon>
    </lineage>
</organism>
<dbReference type="InterPro" id="IPR004183">
    <property type="entry name" value="Xdiol_dOase_suB"/>
</dbReference>
<dbReference type="Proteomes" id="UP001551675">
    <property type="component" value="Unassembled WGS sequence"/>
</dbReference>
<dbReference type="Gene3D" id="3.40.830.10">
    <property type="entry name" value="LigB-like"/>
    <property type="match status" value="1"/>
</dbReference>
<dbReference type="EMBL" id="JBFALK010000017">
    <property type="protein sequence ID" value="MEV0972537.1"/>
    <property type="molecule type" value="Genomic_DNA"/>
</dbReference>
<sequence>MTDTMNEGATTGTHGHFAGAVLMPGMPQLLAADPAPVWAELTAESKHVGTLLRDAGAETLVVLSTQWFTVLGHQVQLDPRLRGVRVDENWYDFDYGTMPYDLRTDVELAEQWAKEIERTGLEARRTHYEHFPIDTGMIVATGLLDPADTLPVVQVSCNLYAGVEAISTLGRAVMDAASAVGRRVAVVAVSGLSSGLIQQWITPGEDHVESARNEEWDRRVLGLLAEGRFGEVMELREQYAREAQADSQLRALAFLEGTGQVNRPADVRAYGPLWGTGGAVVHWAP</sequence>
<evidence type="ECO:0000313" key="3">
    <source>
        <dbReference type="Proteomes" id="UP001551675"/>
    </source>
</evidence>
<evidence type="ECO:0000313" key="2">
    <source>
        <dbReference type="EMBL" id="MEV0972537.1"/>
    </source>
</evidence>
<comment type="caution">
    <text evidence="2">The sequence shown here is derived from an EMBL/GenBank/DDBJ whole genome shotgun (WGS) entry which is preliminary data.</text>
</comment>
<feature type="domain" description="Extradiol ring-cleavage dioxygenase class III enzyme subunit B" evidence="1">
    <location>
        <begin position="34"/>
        <end position="260"/>
    </location>
</feature>
<accession>A0ABV3GMK7</accession>
<gene>
    <name evidence="2" type="ORF">AB0I59_28375</name>
</gene>
<protein>
    <recommendedName>
        <fullName evidence="1">Extradiol ring-cleavage dioxygenase class III enzyme subunit B domain-containing protein</fullName>
    </recommendedName>
</protein>
<reference evidence="2 3" key="1">
    <citation type="submission" date="2024-06" db="EMBL/GenBank/DDBJ databases">
        <title>The Natural Products Discovery Center: Release of the First 8490 Sequenced Strains for Exploring Actinobacteria Biosynthetic Diversity.</title>
        <authorList>
            <person name="Kalkreuter E."/>
            <person name="Kautsar S.A."/>
            <person name="Yang D."/>
            <person name="Bader C.D."/>
            <person name="Teijaro C.N."/>
            <person name="Fluegel L."/>
            <person name="Davis C.M."/>
            <person name="Simpson J.R."/>
            <person name="Lauterbach L."/>
            <person name="Steele A.D."/>
            <person name="Gui C."/>
            <person name="Meng S."/>
            <person name="Li G."/>
            <person name="Viehrig K."/>
            <person name="Ye F."/>
            <person name="Su P."/>
            <person name="Kiefer A.F."/>
            <person name="Nichols A."/>
            <person name="Cepeda A.J."/>
            <person name="Yan W."/>
            <person name="Fan B."/>
            <person name="Jiang Y."/>
            <person name="Adhikari A."/>
            <person name="Zheng C.-J."/>
            <person name="Schuster L."/>
            <person name="Cowan T.M."/>
            <person name="Smanski M.J."/>
            <person name="Chevrette M.G."/>
            <person name="De Carvalho L.P.S."/>
            <person name="Shen B."/>
        </authorList>
    </citation>
    <scope>NUCLEOTIDE SEQUENCE [LARGE SCALE GENOMIC DNA]</scope>
    <source>
        <strain evidence="2 3">NPDC050100</strain>
    </source>
</reference>
<keyword evidence="3" id="KW-1185">Reference proteome</keyword>
<dbReference type="Pfam" id="PF02900">
    <property type="entry name" value="LigB"/>
    <property type="match status" value="1"/>
</dbReference>